<keyword evidence="3" id="KW-1185">Reference proteome</keyword>
<name>A0A139XAT7_9CYAN</name>
<evidence type="ECO:0000313" key="3">
    <source>
        <dbReference type="Proteomes" id="UP000076925"/>
    </source>
</evidence>
<proteinExistence type="predicted"/>
<dbReference type="EMBL" id="ANNX02000001">
    <property type="protein sequence ID" value="KYC44269.1"/>
    <property type="molecule type" value="Genomic_DNA"/>
</dbReference>
<dbReference type="EMBL" id="ANNX02000020">
    <property type="protein sequence ID" value="KYC41817.1"/>
    <property type="molecule type" value="Genomic_DNA"/>
</dbReference>
<protein>
    <submittedName>
        <fullName evidence="1">Uncharacterized protein</fullName>
    </submittedName>
</protein>
<dbReference type="AlphaFoldDB" id="A0A139XAT7"/>
<evidence type="ECO:0000313" key="1">
    <source>
        <dbReference type="EMBL" id="KYC41817.1"/>
    </source>
</evidence>
<reference evidence="1 3" key="1">
    <citation type="journal article" date="2013" name="Genome Biol. Evol.">
        <title>Genomes of Stigonematalean cyanobacteria (subsection V) and the evolution of oxygenic photosynthesis from prokaryotes to plastids.</title>
        <authorList>
            <person name="Dagan T."/>
            <person name="Roettger M."/>
            <person name="Stucken K."/>
            <person name="Landan G."/>
            <person name="Koch R."/>
            <person name="Major P."/>
            <person name="Gould S.B."/>
            <person name="Goremykin V.V."/>
            <person name="Rippka R."/>
            <person name="Tandeau de Marsac N."/>
            <person name="Gugger M."/>
            <person name="Lockhart P.J."/>
            <person name="Allen J.F."/>
            <person name="Brune I."/>
            <person name="Maus I."/>
            <person name="Puhler A."/>
            <person name="Martin W.F."/>
        </authorList>
    </citation>
    <scope>NUCLEOTIDE SEQUENCE [LARGE SCALE GENOMIC DNA]</scope>
    <source>
        <strain evidence="1 3">PCC 7110</strain>
    </source>
</reference>
<dbReference type="RefSeq" id="WP_017746214.1">
    <property type="nucleotide sequence ID" value="NZ_KQ976354.1"/>
</dbReference>
<gene>
    <name evidence="1" type="ORF">WA1_17480</name>
    <name evidence="2" type="ORF">WA1_51865</name>
</gene>
<sequence length="76" mass="8048">MAKITISQLHTVDTGSIQELTNAEIDTTKGGIAGLPLDVFGVSFGSTGFVLDTASKTVFDLEKYVTEDLARKLSLA</sequence>
<dbReference type="Proteomes" id="UP000076925">
    <property type="component" value="Unassembled WGS sequence"/>
</dbReference>
<reference evidence="1" key="2">
    <citation type="submission" date="2016-02" db="EMBL/GenBank/DDBJ databases">
        <authorList>
            <person name="Wen L."/>
            <person name="He K."/>
            <person name="Yang H."/>
        </authorList>
    </citation>
    <scope>NUCLEOTIDE SEQUENCE</scope>
    <source>
        <strain evidence="1">PCC 7110</strain>
    </source>
</reference>
<comment type="caution">
    <text evidence="1">The sequence shown here is derived from an EMBL/GenBank/DDBJ whole genome shotgun (WGS) entry which is preliminary data.</text>
</comment>
<evidence type="ECO:0000313" key="2">
    <source>
        <dbReference type="EMBL" id="KYC44269.1"/>
    </source>
</evidence>
<accession>A0A139XAT7</accession>
<organism evidence="1 3">
    <name type="scientific">Scytonema hofmannii PCC 7110</name>
    <dbReference type="NCBI Taxonomy" id="128403"/>
    <lineage>
        <taxon>Bacteria</taxon>
        <taxon>Bacillati</taxon>
        <taxon>Cyanobacteriota</taxon>
        <taxon>Cyanophyceae</taxon>
        <taxon>Nostocales</taxon>
        <taxon>Scytonemataceae</taxon>
        <taxon>Scytonema</taxon>
    </lineage>
</organism>